<feature type="domain" description="SGNH hydrolase-type esterase" evidence="1">
    <location>
        <begin position="42"/>
        <end position="208"/>
    </location>
</feature>
<protein>
    <submittedName>
        <fullName evidence="2">Arylesterase</fullName>
    </submittedName>
</protein>
<dbReference type="AlphaFoldDB" id="A0A2T7FVM8"/>
<dbReference type="CDD" id="cd01822">
    <property type="entry name" value="Lysophospholipase_L1_like"/>
    <property type="match status" value="1"/>
</dbReference>
<organism evidence="2 3">
    <name type="scientific">Thalassorhabdomicrobium marinisediminis</name>
    <dbReference type="NCBI Taxonomy" id="2170577"/>
    <lineage>
        <taxon>Bacteria</taxon>
        <taxon>Pseudomonadati</taxon>
        <taxon>Pseudomonadota</taxon>
        <taxon>Alphaproteobacteria</taxon>
        <taxon>Rhodobacterales</taxon>
        <taxon>Paracoccaceae</taxon>
        <taxon>Thalassorhabdomicrobium</taxon>
    </lineage>
</organism>
<dbReference type="Gene3D" id="3.40.50.1110">
    <property type="entry name" value="SGNH hydrolase"/>
    <property type="match status" value="1"/>
</dbReference>
<sequence>MGAAFRGTGSLTYGAIRAARNLAVTSLIAAGPAQADGVTIAALGDSLTQGYGLPAEDGFVPQLKAWLRDQGAQVEIINAGVSGDTTAGGLSRVGWTLTPEVDAMILALGGNDLLRGIDPEVSRANLDGILQAAEAAAVPVLMIGLDAPGNYGPQYEAAFEGMYPALADAHDAALIPDFFAPLTAETPDAAARRRFMQADGIHPSADGVEVIVEGLGPRILEWLDDLAR</sequence>
<name>A0A2T7FVM8_9RHOB</name>
<gene>
    <name evidence="2" type="ORF">DC363_09740</name>
</gene>
<dbReference type="SUPFAM" id="SSF52266">
    <property type="entry name" value="SGNH hydrolase"/>
    <property type="match status" value="1"/>
</dbReference>
<keyword evidence="3" id="KW-1185">Reference proteome</keyword>
<accession>A0A2T7FVM8</accession>
<proteinExistence type="predicted"/>
<dbReference type="InterPro" id="IPR051532">
    <property type="entry name" value="Ester_Hydrolysis_Enzymes"/>
</dbReference>
<comment type="caution">
    <text evidence="2">The sequence shown here is derived from an EMBL/GenBank/DDBJ whole genome shotgun (WGS) entry which is preliminary data.</text>
</comment>
<dbReference type="GO" id="GO:0004622">
    <property type="term" value="F:phosphatidylcholine lysophospholipase activity"/>
    <property type="evidence" value="ECO:0007669"/>
    <property type="project" value="TreeGrafter"/>
</dbReference>
<evidence type="ECO:0000313" key="3">
    <source>
        <dbReference type="Proteomes" id="UP000244817"/>
    </source>
</evidence>
<reference evidence="2 3" key="1">
    <citation type="submission" date="2018-04" db="EMBL/GenBank/DDBJ databases">
        <title>Pelagivirga bohaiensis gen. nov., sp. nov., a bacterium isolated from the Bohai Sea.</title>
        <authorList>
            <person name="Ji X."/>
        </authorList>
    </citation>
    <scope>NUCLEOTIDE SEQUENCE [LARGE SCALE GENOMIC DNA]</scope>
    <source>
        <strain evidence="2 3">BH-SD16</strain>
    </source>
</reference>
<dbReference type="InterPro" id="IPR013830">
    <property type="entry name" value="SGNH_hydro"/>
</dbReference>
<evidence type="ECO:0000259" key="1">
    <source>
        <dbReference type="Pfam" id="PF13472"/>
    </source>
</evidence>
<dbReference type="PANTHER" id="PTHR30383">
    <property type="entry name" value="THIOESTERASE 1/PROTEASE 1/LYSOPHOSPHOLIPASE L1"/>
    <property type="match status" value="1"/>
</dbReference>
<dbReference type="OrthoDB" id="9786188at2"/>
<dbReference type="InterPro" id="IPR036514">
    <property type="entry name" value="SGNH_hydro_sf"/>
</dbReference>
<dbReference type="PANTHER" id="PTHR30383:SF24">
    <property type="entry name" value="THIOESTERASE 1_PROTEASE 1_LYSOPHOSPHOLIPASE L1"/>
    <property type="match status" value="1"/>
</dbReference>
<evidence type="ECO:0000313" key="2">
    <source>
        <dbReference type="EMBL" id="PVA06189.1"/>
    </source>
</evidence>
<dbReference type="Pfam" id="PF13472">
    <property type="entry name" value="Lipase_GDSL_2"/>
    <property type="match status" value="1"/>
</dbReference>
<dbReference type="Proteomes" id="UP000244817">
    <property type="component" value="Unassembled WGS sequence"/>
</dbReference>
<dbReference type="RefSeq" id="WP_108640970.1">
    <property type="nucleotide sequence ID" value="NZ_QCYG01000006.1"/>
</dbReference>
<dbReference type="EMBL" id="QCYG01000006">
    <property type="protein sequence ID" value="PVA06189.1"/>
    <property type="molecule type" value="Genomic_DNA"/>
</dbReference>